<sequence length="36" mass="4359">MYNASDNLKNSKSLIFFQKNYSIKKFIFEVIYGFFL</sequence>
<gene>
    <name evidence="1" type="ordered locus">TDE_2664</name>
</gene>
<dbReference type="Proteomes" id="UP000008212">
    <property type="component" value="Chromosome"/>
</dbReference>
<dbReference type="PaxDb" id="243275-TDE_2664"/>
<protein>
    <submittedName>
        <fullName evidence="1">Uncharacterized protein</fullName>
    </submittedName>
</protein>
<reference evidence="1 2" key="1">
    <citation type="journal article" date="2004" name="Proc. Natl. Acad. Sci. U.S.A.">
        <title>Comparison of the genome of the oral pathogen Treponema denticola with other spirochete genomes.</title>
        <authorList>
            <person name="Seshadri R."/>
            <person name="Myers G.S."/>
            <person name="Tettelin H."/>
            <person name="Eisen J.A."/>
            <person name="Heidelberg J.F."/>
            <person name="Dodson R.J."/>
            <person name="Davidsen T.M."/>
            <person name="DeBoy R.T."/>
            <person name="Fouts D.E."/>
            <person name="Haft D.H."/>
            <person name="Selengut J."/>
            <person name="Ren Q."/>
            <person name="Brinkac L.M."/>
            <person name="Madupu R."/>
            <person name="Kolonay J."/>
            <person name="Durkin S.A."/>
            <person name="Daugherty S.C."/>
            <person name="Shetty J."/>
            <person name="Shvartsbeyn A."/>
            <person name="Gebregeorgis E."/>
            <person name="Geer K."/>
            <person name="Tsegaye G."/>
            <person name="Malek J."/>
            <person name="Ayodeji B."/>
            <person name="Shatsman S."/>
            <person name="McLeod M.P."/>
            <person name="Smajs D."/>
            <person name="Howell J.K."/>
            <person name="Pal S."/>
            <person name="Amin A."/>
            <person name="Vashisth P."/>
            <person name="McNeill T.Z."/>
            <person name="Xiang Q."/>
            <person name="Sodergren E."/>
            <person name="Baca E."/>
            <person name="Weinstock G.M."/>
            <person name="Norris S.J."/>
            <person name="Fraser C.M."/>
            <person name="Paulsen I.T."/>
        </authorList>
    </citation>
    <scope>NUCLEOTIDE SEQUENCE [LARGE SCALE GENOMIC DNA]</scope>
    <source>
        <strain evidence="2">ATCC 35405 / DSM 14222 / CIP 103919 / JCM 8153 / KCTC 15104</strain>
    </source>
</reference>
<keyword evidence="2" id="KW-1185">Reference proteome</keyword>
<name>Q73JB1_TREDE</name>
<dbReference type="KEGG" id="tde:TDE_2664"/>
<accession>Q73JB1</accession>
<dbReference type="EMBL" id="AE017226">
    <property type="protein sequence ID" value="AAS13181.1"/>
    <property type="molecule type" value="Genomic_DNA"/>
</dbReference>
<evidence type="ECO:0000313" key="2">
    <source>
        <dbReference type="Proteomes" id="UP000008212"/>
    </source>
</evidence>
<evidence type="ECO:0000313" key="1">
    <source>
        <dbReference type="EMBL" id="AAS13181.1"/>
    </source>
</evidence>
<dbReference type="AlphaFoldDB" id="Q73JB1"/>
<proteinExistence type="predicted"/>
<dbReference type="HOGENOM" id="CLU_3359079_0_0_12"/>
<organism evidence="1 2">
    <name type="scientific">Treponema denticola (strain ATCC 35405 / DSM 14222 / CIP 103919 / JCM 8153 / KCTC 15104)</name>
    <dbReference type="NCBI Taxonomy" id="243275"/>
    <lineage>
        <taxon>Bacteria</taxon>
        <taxon>Pseudomonadati</taxon>
        <taxon>Spirochaetota</taxon>
        <taxon>Spirochaetia</taxon>
        <taxon>Spirochaetales</taxon>
        <taxon>Treponemataceae</taxon>
        <taxon>Treponema</taxon>
    </lineage>
</organism>